<dbReference type="AlphaFoldDB" id="A0A1G4V503"/>
<accession>A0A1G4V503</accession>
<organism evidence="1 2">
    <name type="scientific">Flavobacterium saliperosum</name>
    <dbReference type="NCBI Taxonomy" id="329186"/>
    <lineage>
        <taxon>Bacteria</taxon>
        <taxon>Pseudomonadati</taxon>
        <taxon>Bacteroidota</taxon>
        <taxon>Flavobacteriia</taxon>
        <taxon>Flavobacteriales</taxon>
        <taxon>Flavobacteriaceae</taxon>
        <taxon>Flavobacterium</taxon>
    </lineage>
</organism>
<sequence length="483" mass="56488">MIRVYLDWNVFSRLEHNDEVCKRLTEILADESKYILPYSPAHLKDLYRSYKKVGMEGIEGHLEKIQKYSKSLFIVYTIKHVLEFQFLDSKESMRQHVEAYDEHEDFDYNVDKMMEVLEPFSSMLDSLFKIQLPNFTAKQTDEEEVNKQIANTRSSELVKRLMGTEETISMKDMMQNLMTMSSTLYEDDSYSQWREGFQQDIKVSGRIKDKRFNPMDTLDENAQKLQKKDFMELFESMLIGEDKKSFFNKIIALVRQLDFHGFYPDKIEKGHHLDNVETDYEHIAYATSCDIFIVHDNNTRAKAKLAFELLKLNVRVVSPKEYVEFVEKNLAEIEDGQHLIDYLFWIPTTEPTLVINSRSAHYIPSFVLNYFNLASYPIDNPKSIILQKMDTTNRVGIFVKEIEAIKEKLISFYGAQLKEFGNLGEDAYLIAWLTTELVLIKLQLSAGNLTLEVSQCKKMTRYGKFITSGKSIIGKVSKKIRFR</sequence>
<proteinExistence type="predicted"/>
<dbReference type="Proteomes" id="UP000182124">
    <property type="component" value="Unassembled WGS sequence"/>
</dbReference>
<evidence type="ECO:0000313" key="2">
    <source>
        <dbReference type="Proteomes" id="UP000182124"/>
    </source>
</evidence>
<gene>
    <name evidence="1" type="ORF">SAMN02927925_00310</name>
</gene>
<protein>
    <submittedName>
        <fullName evidence="1">Uncharacterized protein</fullName>
    </submittedName>
</protein>
<dbReference type="EMBL" id="FMTY01000001">
    <property type="protein sequence ID" value="SCX01327.1"/>
    <property type="molecule type" value="Genomic_DNA"/>
</dbReference>
<dbReference type="RefSeq" id="WP_023575375.1">
    <property type="nucleotide sequence ID" value="NZ_CBCSBQ010000030.1"/>
</dbReference>
<name>A0A1G4V503_9FLAO</name>
<evidence type="ECO:0000313" key="1">
    <source>
        <dbReference type="EMBL" id="SCX01327.1"/>
    </source>
</evidence>
<dbReference type="eggNOG" id="ENOG5032I2A">
    <property type="taxonomic scope" value="Bacteria"/>
</dbReference>
<reference evidence="1 2" key="1">
    <citation type="submission" date="2016-10" db="EMBL/GenBank/DDBJ databases">
        <authorList>
            <person name="de Groot N.N."/>
        </authorList>
    </citation>
    <scope>NUCLEOTIDE SEQUENCE [LARGE SCALE GENOMIC DNA]</scope>
    <source>
        <strain evidence="1 2">CGMCC 1.3801</strain>
    </source>
</reference>